<dbReference type="PANTHER" id="PTHR46505:SF1">
    <property type="entry name" value="OXIDOREDUCTASE NAD-BINDING DOMAIN-CONTAINING PROTEIN 1"/>
    <property type="match status" value="1"/>
</dbReference>
<dbReference type="Gene3D" id="3.40.50.80">
    <property type="entry name" value="Nucleotide-binding domain of ferredoxin-NADP reductase (FNR) module"/>
    <property type="match status" value="1"/>
</dbReference>
<dbReference type="GeneID" id="87831869"/>
<sequence>MSKQSHIERTAHEPRDPLLHTVIISDITQITPTIRLFRLEIPLGEIITFLPGQWVDLYPPPQANVPGPGGFTITSCPTLAYIPSACPTSWDPSSGPTQPYRYIELAIQFSPQNPPAAYLFLPSPQLLHTHVRVRIGGSFVFPPLSSYLASNVAPGALRKLVFVAGGMGINPLMSMLSFIGEQQQQQPGEMWRGIEVRVLYSVKDPRGCGVDHVRDSKGILFLDRIVDLIKSGRIRGRLELFLTGGTSDGPSDADGAERHMVRCSGAVVPFSRRRIMVRDVKRAVGVDKEAALVYICGVPAMTDEFVEALTSPGGIGMEKSRVLFEKWW</sequence>
<reference evidence="4" key="1">
    <citation type="journal article" date="2023" name="Mol. Phylogenet. Evol.">
        <title>Genome-scale phylogeny and comparative genomics of the fungal order Sordariales.</title>
        <authorList>
            <person name="Hensen N."/>
            <person name="Bonometti L."/>
            <person name="Westerberg I."/>
            <person name="Brannstrom I.O."/>
            <person name="Guillou S."/>
            <person name="Cros-Aarteil S."/>
            <person name="Calhoun S."/>
            <person name="Haridas S."/>
            <person name="Kuo A."/>
            <person name="Mondo S."/>
            <person name="Pangilinan J."/>
            <person name="Riley R."/>
            <person name="LaButti K."/>
            <person name="Andreopoulos B."/>
            <person name="Lipzen A."/>
            <person name="Chen C."/>
            <person name="Yan M."/>
            <person name="Daum C."/>
            <person name="Ng V."/>
            <person name="Clum A."/>
            <person name="Steindorff A."/>
            <person name="Ohm R.A."/>
            <person name="Martin F."/>
            <person name="Silar P."/>
            <person name="Natvig D.O."/>
            <person name="Lalanne C."/>
            <person name="Gautier V."/>
            <person name="Ament-Velasquez S.L."/>
            <person name="Kruys A."/>
            <person name="Hutchinson M.I."/>
            <person name="Powell A.J."/>
            <person name="Barry K."/>
            <person name="Miller A.N."/>
            <person name="Grigoriev I.V."/>
            <person name="Debuchy R."/>
            <person name="Gladieux P."/>
            <person name="Hiltunen Thoren M."/>
            <person name="Johannesson H."/>
        </authorList>
    </citation>
    <scope>NUCLEOTIDE SEQUENCE</scope>
    <source>
        <strain evidence="4">CBS 731.68</strain>
    </source>
</reference>
<keyword evidence="2" id="KW-0520">NAD</keyword>
<protein>
    <recommendedName>
        <fullName evidence="3">FAD-binding FR-type domain-containing protein</fullName>
    </recommendedName>
</protein>
<dbReference type="AlphaFoldDB" id="A0AAN6Z6Z1"/>
<evidence type="ECO:0000259" key="3">
    <source>
        <dbReference type="PROSITE" id="PS51384"/>
    </source>
</evidence>
<keyword evidence="5" id="KW-1185">Reference proteome</keyword>
<dbReference type="GO" id="GO:0016491">
    <property type="term" value="F:oxidoreductase activity"/>
    <property type="evidence" value="ECO:0007669"/>
    <property type="project" value="UniProtKB-KW"/>
</dbReference>
<comment type="caution">
    <text evidence="4">The sequence shown here is derived from an EMBL/GenBank/DDBJ whole genome shotgun (WGS) entry which is preliminary data.</text>
</comment>
<dbReference type="GO" id="GO:0005739">
    <property type="term" value="C:mitochondrion"/>
    <property type="evidence" value="ECO:0007669"/>
    <property type="project" value="TreeGrafter"/>
</dbReference>
<feature type="domain" description="FAD-binding FR-type" evidence="3">
    <location>
        <begin position="17"/>
        <end position="173"/>
    </location>
</feature>
<dbReference type="InterPro" id="IPR052128">
    <property type="entry name" value="Oxidoreductase_NAD-binding"/>
</dbReference>
<dbReference type="EMBL" id="MU853224">
    <property type="protein sequence ID" value="KAK4127431.1"/>
    <property type="molecule type" value="Genomic_DNA"/>
</dbReference>
<proteinExistence type="predicted"/>
<name>A0AAN6Z6Z1_9PEZI</name>
<dbReference type="SUPFAM" id="SSF52343">
    <property type="entry name" value="Ferredoxin reductase-like, C-terminal NADP-linked domain"/>
    <property type="match status" value="1"/>
</dbReference>
<evidence type="ECO:0000313" key="5">
    <source>
        <dbReference type="Proteomes" id="UP001302602"/>
    </source>
</evidence>
<accession>A0AAN6Z6Z1</accession>
<evidence type="ECO:0000256" key="1">
    <source>
        <dbReference type="ARBA" id="ARBA00023002"/>
    </source>
</evidence>
<organism evidence="4 5">
    <name type="scientific">Parathielavia appendiculata</name>
    <dbReference type="NCBI Taxonomy" id="2587402"/>
    <lineage>
        <taxon>Eukaryota</taxon>
        <taxon>Fungi</taxon>
        <taxon>Dikarya</taxon>
        <taxon>Ascomycota</taxon>
        <taxon>Pezizomycotina</taxon>
        <taxon>Sordariomycetes</taxon>
        <taxon>Sordariomycetidae</taxon>
        <taxon>Sordariales</taxon>
        <taxon>Chaetomiaceae</taxon>
        <taxon>Parathielavia</taxon>
    </lineage>
</organism>
<dbReference type="InterPro" id="IPR039261">
    <property type="entry name" value="FNR_nucleotide-bd"/>
</dbReference>
<keyword evidence="1" id="KW-0560">Oxidoreductase</keyword>
<dbReference type="PROSITE" id="PS51384">
    <property type="entry name" value="FAD_FR"/>
    <property type="match status" value="1"/>
</dbReference>
<dbReference type="InterPro" id="IPR017927">
    <property type="entry name" value="FAD-bd_FR_type"/>
</dbReference>
<dbReference type="PANTHER" id="PTHR46505">
    <property type="entry name" value="OXIDOREDUCTASE NAD-BINDING DOMAIN-CONTAINING PROTEIN 1"/>
    <property type="match status" value="1"/>
</dbReference>
<evidence type="ECO:0000256" key="2">
    <source>
        <dbReference type="ARBA" id="ARBA00023027"/>
    </source>
</evidence>
<gene>
    <name evidence="4" type="ORF">N657DRAFT_661557</name>
</gene>
<dbReference type="Proteomes" id="UP001302602">
    <property type="component" value="Unassembled WGS sequence"/>
</dbReference>
<reference evidence="4" key="2">
    <citation type="submission" date="2023-05" db="EMBL/GenBank/DDBJ databases">
        <authorList>
            <consortium name="Lawrence Berkeley National Laboratory"/>
            <person name="Steindorff A."/>
            <person name="Hensen N."/>
            <person name="Bonometti L."/>
            <person name="Westerberg I."/>
            <person name="Brannstrom I.O."/>
            <person name="Guillou S."/>
            <person name="Cros-Aarteil S."/>
            <person name="Calhoun S."/>
            <person name="Haridas S."/>
            <person name="Kuo A."/>
            <person name="Mondo S."/>
            <person name="Pangilinan J."/>
            <person name="Riley R."/>
            <person name="Labutti K."/>
            <person name="Andreopoulos B."/>
            <person name="Lipzen A."/>
            <person name="Chen C."/>
            <person name="Yanf M."/>
            <person name="Daum C."/>
            <person name="Ng V."/>
            <person name="Clum A."/>
            <person name="Ohm R."/>
            <person name="Martin F."/>
            <person name="Silar P."/>
            <person name="Natvig D."/>
            <person name="Lalanne C."/>
            <person name="Gautier V."/>
            <person name="Ament-Velasquez S.L."/>
            <person name="Kruys A."/>
            <person name="Hutchinson M.I."/>
            <person name="Powell A.J."/>
            <person name="Barry K."/>
            <person name="Miller A.N."/>
            <person name="Grigoriev I.V."/>
            <person name="Debuchy R."/>
            <person name="Gladieux P."/>
            <person name="Thoren M.H."/>
            <person name="Johannesson H."/>
        </authorList>
    </citation>
    <scope>NUCLEOTIDE SEQUENCE</scope>
    <source>
        <strain evidence="4">CBS 731.68</strain>
    </source>
</reference>
<dbReference type="RefSeq" id="XP_062651202.1">
    <property type="nucleotide sequence ID" value="XM_062795100.1"/>
</dbReference>
<dbReference type="CDD" id="cd00322">
    <property type="entry name" value="FNR_like"/>
    <property type="match status" value="1"/>
</dbReference>
<dbReference type="InterPro" id="IPR017938">
    <property type="entry name" value="Riboflavin_synthase-like_b-brl"/>
</dbReference>
<dbReference type="SUPFAM" id="SSF63380">
    <property type="entry name" value="Riboflavin synthase domain-like"/>
    <property type="match status" value="1"/>
</dbReference>
<evidence type="ECO:0000313" key="4">
    <source>
        <dbReference type="EMBL" id="KAK4127431.1"/>
    </source>
</evidence>